<proteinExistence type="inferred from homology"/>
<evidence type="ECO:0000256" key="1">
    <source>
        <dbReference type="ARBA" id="ARBA00013267"/>
    </source>
</evidence>
<evidence type="ECO:0000313" key="10">
    <source>
        <dbReference type="Proteomes" id="UP000037460"/>
    </source>
</evidence>
<feature type="region of interest" description="Disordered" evidence="7">
    <location>
        <begin position="93"/>
        <end position="179"/>
    </location>
</feature>
<evidence type="ECO:0000256" key="3">
    <source>
        <dbReference type="ARBA" id="ARBA00022694"/>
    </source>
</evidence>
<name>A0A0M0J9P1_9EUKA</name>
<evidence type="ECO:0000313" key="9">
    <source>
        <dbReference type="EMBL" id="KOO22933.1"/>
    </source>
</evidence>
<keyword evidence="4" id="KW-0547">Nucleotide-binding</keyword>
<organism evidence="9 10">
    <name type="scientific">Chrysochromulina tobinii</name>
    <dbReference type="NCBI Taxonomy" id="1460289"/>
    <lineage>
        <taxon>Eukaryota</taxon>
        <taxon>Haptista</taxon>
        <taxon>Haptophyta</taxon>
        <taxon>Prymnesiophyceae</taxon>
        <taxon>Prymnesiales</taxon>
        <taxon>Chrysochromulinaceae</taxon>
        <taxon>Chrysochromulina</taxon>
    </lineage>
</organism>
<dbReference type="AlphaFoldDB" id="A0A0M0J9P1"/>
<dbReference type="GO" id="GO:0005524">
    <property type="term" value="F:ATP binding"/>
    <property type="evidence" value="ECO:0007669"/>
    <property type="project" value="UniProtKB-KW"/>
</dbReference>
<dbReference type="PANTHER" id="PTHR43033:SF3">
    <property type="entry name" value="TRNA(ILE)-LYSIDINE SYNTHETASE"/>
    <property type="match status" value="1"/>
</dbReference>
<dbReference type="Pfam" id="PF01171">
    <property type="entry name" value="ATP_bind_3"/>
    <property type="match status" value="1"/>
</dbReference>
<comment type="caution">
    <text evidence="9">The sequence shown here is derived from an EMBL/GenBank/DDBJ whole genome shotgun (WGS) entry which is preliminary data.</text>
</comment>
<dbReference type="EMBL" id="JWZX01003238">
    <property type="protein sequence ID" value="KOO22933.1"/>
    <property type="molecule type" value="Genomic_DNA"/>
</dbReference>
<keyword evidence="2" id="KW-0436">Ligase</keyword>
<dbReference type="PANTHER" id="PTHR43033">
    <property type="entry name" value="TRNA(ILE)-LYSIDINE SYNTHASE-RELATED"/>
    <property type="match status" value="1"/>
</dbReference>
<sequence length="669" mass="72969">MPLRHQATVERLREVLERTAPRLEDSKASTELLLRFRRHTQLRLLHLENRGDPHDILERPDREHELDQSEAPEETLSQTVLAFLEANGLLGAACNGQPTARGRGRESQPKANARRRALPQVRECEHTAGRGQGMAATGNTDRKHSAVASAVDTAPAEGESAHHGATSAVASAVDTAPAEGESAHHGAILAEEPALIVSLSGGVDSMVLTHVLLALRKAHGLRYSVHAVHVDYANRVESGAEATFVETWCRERGVEIRVRTVSEMQRATCQRDEYERETRRIRFDAYKACLQATGGRGVFFGHHEGDLHENVLCNVFKGAQLLNVAGIAAASTVGGVLIYRPMLPHPKSIIYEYAHKYGVPYFKDTTPKWSNRGKLRDQLFPLLQDTFGEGIGGHLSALAKDSAQCAELVEAHMLRPFWGSVHVSAAAAWVDVAAYVQMPLFFWREALRHICEQMLGVGLVKERAALLLMERLQRPAHKRKDGWLSLKREIRALLVGTRLVLFAPHLFPGEHHGRVWAARPHAAEGTRLDPPAEGTETTESVFGPWHVRLRLLPAAGTDADATGDAFAAGGSSTSEVVSVLGSEPSVLWRLAEGRIAYMLPRHPEYAIGSSTHAQVGALEGLRGEVWATLLAAFPQVIGVGQQSCSGWVRVELTCRAAKADLEGGDGGPP</sequence>
<keyword evidence="5" id="KW-0067">ATP-binding</keyword>
<evidence type="ECO:0000256" key="5">
    <source>
        <dbReference type="ARBA" id="ARBA00022840"/>
    </source>
</evidence>
<evidence type="ECO:0000256" key="4">
    <source>
        <dbReference type="ARBA" id="ARBA00022741"/>
    </source>
</evidence>
<keyword evidence="10" id="KW-1185">Reference proteome</keyword>
<protein>
    <recommendedName>
        <fullName evidence="1">tRNA(Ile)-lysidine synthetase</fullName>
        <ecNumber evidence="1">6.3.4.19</ecNumber>
    </recommendedName>
</protein>
<reference evidence="10" key="1">
    <citation type="journal article" date="2015" name="PLoS Genet.">
        <title>Genome Sequence and Transcriptome Analyses of Chrysochromulina tobin: Metabolic Tools for Enhanced Algal Fitness in the Prominent Order Prymnesiales (Haptophyceae).</title>
        <authorList>
            <person name="Hovde B.T."/>
            <person name="Deodato C.R."/>
            <person name="Hunsperger H.M."/>
            <person name="Ryken S.A."/>
            <person name="Yost W."/>
            <person name="Jha R.K."/>
            <person name="Patterson J."/>
            <person name="Monnat R.J. Jr."/>
            <person name="Barlow S.B."/>
            <person name="Starkenburg S.R."/>
            <person name="Cattolico R.A."/>
        </authorList>
    </citation>
    <scope>NUCLEOTIDE SEQUENCE</scope>
    <source>
        <strain evidence="10">CCMP291</strain>
    </source>
</reference>
<dbReference type="CDD" id="cd01992">
    <property type="entry name" value="TilS_N"/>
    <property type="match status" value="1"/>
</dbReference>
<evidence type="ECO:0000256" key="2">
    <source>
        <dbReference type="ARBA" id="ARBA00022598"/>
    </source>
</evidence>
<dbReference type="GO" id="GO:0008033">
    <property type="term" value="P:tRNA processing"/>
    <property type="evidence" value="ECO:0007669"/>
    <property type="project" value="UniProtKB-KW"/>
</dbReference>
<dbReference type="Proteomes" id="UP000037460">
    <property type="component" value="Unassembled WGS sequence"/>
</dbReference>
<accession>A0A0M0J9P1</accession>
<evidence type="ECO:0000256" key="6">
    <source>
        <dbReference type="ARBA" id="ARBA00048539"/>
    </source>
</evidence>
<dbReference type="OrthoDB" id="434144at2759"/>
<comment type="catalytic activity">
    <reaction evidence="6">
        <text>cytidine(34) in tRNA(Ile2) + L-lysine + ATP = lysidine(34) in tRNA(Ile2) + AMP + diphosphate + H(+)</text>
        <dbReference type="Rhea" id="RHEA:43744"/>
        <dbReference type="Rhea" id="RHEA-COMP:10625"/>
        <dbReference type="Rhea" id="RHEA-COMP:10670"/>
        <dbReference type="ChEBI" id="CHEBI:15378"/>
        <dbReference type="ChEBI" id="CHEBI:30616"/>
        <dbReference type="ChEBI" id="CHEBI:32551"/>
        <dbReference type="ChEBI" id="CHEBI:33019"/>
        <dbReference type="ChEBI" id="CHEBI:82748"/>
        <dbReference type="ChEBI" id="CHEBI:83665"/>
        <dbReference type="ChEBI" id="CHEBI:456215"/>
        <dbReference type="EC" id="6.3.4.19"/>
    </reaction>
</comment>
<dbReference type="InterPro" id="IPR014729">
    <property type="entry name" value="Rossmann-like_a/b/a_fold"/>
</dbReference>
<keyword evidence="3" id="KW-0819">tRNA processing</keyword>
<feature type="compositionally biased region" description="Low complexity" evidence="7">
    <location>
        <begin position="165"/>
        <end position="178"/>
    </location>
</feature>
<feature type="region of interest" description="Disordered" evidence="7">
    <location>
        <begin position="52"/>
        <end position="74"/>
    </location>
</feature>
<feature type="domain" description="tRNA(Ile)-lysidine/2-thiocytidine synthase N-terminal" evidence="8">
    <location>
        <begin position="195"/>
        <end position="367"/>
    </location>
</feature>
<evidence type="ECO:0000256" key="7">
    <source>
        <dbReference type="SAM" id="MobiDB-lite"/>
    </source>
</evidence>
<gene>
    <name evidence="9" type="ORF">Ctob_002573</name>
</gene>
<dbReference type="InterPro" id="IPR011063">
    <property type="entry name" value="TilS/TtcA_N"/>
</dbReference>
<evidence type="ECO:0000259" key="8">
    <source>
        <dbReference type="Pfam" id="PF01171"/>
    </source>
</evidence>
<dbReference type="NCBIfam" id="TIGR02432">
    <property type="entry name" value="lysidine_TilS_N"/>
    <property type="match status" value="1"/>
</dbReference>
<dbReference type="SUPFAM" id="SSF52402">
    <property type="entry name" value="Adenine nucleotide alpha hydrolases-like"/>
    <property type="match status" value="1"/>
</dbReference>
<dbReference type="HAMAP" id="MF_01161">
    <property type="entry name" value="tRNA_Ile_lys_synt"/>
    <property type="match status" value="1"/>
</dbReference>
<dbReference type="GO" id="GO:0032267">
    <property type="term" value="F:tRNA(Ile)-lysidine synthase activity"/>
    <property type="evidence" value="ECO:0007669"/>
    <property type="project" value="UniProtKB-EC"/>
</dbReference>
<dbReference type="EC" id="6.3.4.19" evidence="1"/>
<dbReference type="InterPro" id="IPR012094">
    <property type="entry name" value="tRNA_Ile_lys_synt"/>
</dbReference>
<dbReference type="InterPro" id="IPR012795">
    <property type="entry name" value="tRNA_Ile_lys_synt_N"/>
</dbReference>
<feature type="compositionally biased region" description="Basic and acidic residues" evidence="7">
    <location>
        <begin position="52"/>
        <end position="67"/>
    </location>
</feature>
<dbReference type="Gene3D" id="3.40.50.620">
    <property type="entry name" value="HUPs"/>
    <property type="match status" value="1"/>
</dbReference>